<evidence type="ECO:0000313" key="3">
    <source>
        <dbReference type="EMBL" id="NJB66456.1"/>
    </source>
</evidence>
<organism evidence="3 4">
    <name type="scientific">Desulfobaculum xiamenense</name>
    <dbReference type="NCBI Taxonomy" id="995050"/>
    <lineage>
        <taxon>Bacteria</taxon>
        <taxon>Pseudomonadati</taxon>
        <taxon>Thermodesulfobacteriota</taxon>
        <taxon>Desulfovibrionia</taxon>
        <taxon>Desulfovibrionales</taxon>
        <taxon>Desulfovibrionaceae</taxon>
        <taxon>Desulfobaculum</taxon>
    </lineage>
</organism>
<dbReference type="AlphaFoldDB" id="A0A846QCL5"/>
<feature type="region of interest" description="Disordered" evidence="1">
    <location>
        <begin position="366"/>
        <end position="389"/>
    </location>
</feature>
<keyword evidence="4" id="KW-1185">Reference proteome</keyword>
<dbReference type="Proteomes" id="UP000580856">
    <property type="component" value="Unassembled WGS sequence"/>
</dbReference>
<reference evidence="3 4" key="1">
    <citation type="submission" date="2020-03" db="EMBL/GenBank/DDBJ databases">
        <title>Genomic Encyclopedia of Type Strains, Phase IV (KMG-IV): sequencing the most valuable type-strain genomes for metagenomic binning, comparative biology and taxonomic classification.</title>
        <authorList>
            <person name="Goeker M."/>
        </authorList>
    </citation>
    <scope>NUCLEOTIDE SEQUENCE [LARGE SCALE GENOMIC DNA]</scope>
    <source>
        <strain evidence="3 4">DSM 24233</strain>
    </source>
</reference>
<dbReference type="Pfam" id="PF01807">
    <property type="entry name" value="Zn_ribbon_DnaG"/>
    <property type="match status" value="1"/>
</dbReference>
<dbReference type="SUPFAM" id="SSF57783">
    <property type="entry name" value="Zinc beta-ribbon"/>
    <property type="match status" value="1"/>
</dbReference>
<comment type="caution">
    <text evidence="3">The sequence shown here is derived from an EMBL/GenBank/DDBJ whole genome shotgun (WGS) entry which is preliminary data.</text>
</comment>
<evidence type="ECO:0000259" key="2">
    <source>
        <dbReference type="Pfam" id="PF01807"/>
    </source>
</evidence>
<accession>A0A846QCL5</accession>
<feature type="domain" description="Zinc finger CHC2-type" evidence="2">
    <location>
        <begin position="28"/>
        <end position="76"/>
    </location>
</feature>
<evidence type="ECO:0000313" key="4">
    <source>
        <dbReference type="Proteomes" id="UP000580856"/>
    </source>
</evidence>
<dbReference type="EMBL" id="JAATJA010000001">
    <property type="protein sequence ID" value="NJB66456.1"/>
    <property type="molecule type" value="Genomic_DNA"/>
</dbReference>
<gene>
    <name evidence="3" type="ORF">GGQ74_000096</name>
</gene>
<dbReference type="InterPro" id="IPR002694">
    <property type="entry name" value="Znf_CHC2"/>
</dbReference>
<dbReference type="GO" id="GO:0003677">
    <property type="term" value="F:DNA binding"/>
    <property type="evidence" value="ECO:0007669"/>
    <property type="project" value="InterPro"/>
</dbReference>
<dbReference type="RefSeq" id="WP_167939593.1">
    <property type="nucleotide sequence ID" value="NZ_JAATJA010000001.1"/>
</dbReference>
<dbReference type="GO" id="GO:0008270">
    <property type="term" value="F:zinc ion binding"/>
    <property type="evidence" value="ECO:0007669"/>
    <property type="project" value="InterPro"/>
</dbReference>
<dbReference type="Gene3D" id="3.90.580.10">
    <property type="entry name" value="Zinc finger, CHC2-type domain"/>
    <property type="match status" value="1"/>
</dbReference>
<feature type="region of interest" description="Disordered" evidence="1">
    <location>
        <begin position="96"/>
        <end position="131"/>
    </location>
</feature>
<dbReference type="GO" id="GO:0006260">
    <property type="term" value="P:DNA replication"/>
    <property type="evidence" value="ECO:0007669"/>
    <property type="project" value="InterPro"/>
</dbReference>
<name>A0A846QCL5_9BACT</name>
<sequence length="463" mass="50770">MGAAMDWLGPEGCRAVALDILTRPQLARERGGEIWADCPFHAERTPGNAFSYNWTKDVAQCLSCGTAADLIGVYNAAHGREPDDALGFAEFRQTYAPSAPAGRPAPQPRRRARREDAPRWTPRQAGDPCEDWSRHAAQFVEHSMRRLESAPEVARMLAGWGIDMDTARACRMGWNERDKFPPVTSWGLPHATGRTGGEAKIFLPAGLVIPYAPGGRVVKIKIRRSGEGADPRYWHVKGGYCGFHVYGRPEWRVWVIIETERDAAMVWRFVRGMGVGTMATGSASARPDERAAGVLRGASCILNALDYDGAGRANAGWWEDEFPQSLRWPAPPSLGKDIGDAVGHGVDVAAWVRAGLPSHVRRELERLTRPAQTPPAVPSAGQRPEPQELPPAVRELRGLLARAEGRARIVKHADGGLELCCAPGWRGTPEGWELSGRISRLVFMGPDEVLRWIEADPRGRITG</sequence>
<dbReference type="InterPro" id="IPR036977">
    <property type="entry name" value="DNA_primase_Znf_CHC2"/>
</dbReference>
<protein>
    <recommendedName>
        <fullName evidence="2">Zinc finger CHC2-type domain-containing protein</fullName>
    </recommendedName>
</protein>
<evidence type="ECO:0000256" key="1">
    <source>
        <dbReference type="SAM" id="MobiDB-lite"/>
    </source>
</evidence>
<proteinExistence type="predicted"/>
<dbReference type="GO" id="GO:0003899">
    <property type="term" value="F:DNA-directed RNA polymerase activity"/>
    <property type="evidence" value="ECO:0007669"/>
    <property type="project" value="InterPro"/>
</dbReference>